<evidence type="ECO:0000313" key="3">
    <source>
        <dbReference type="Proteomes" id="UP000001176"/>
    </source>
</evidence>
<organism evidence="2 3">
    <name type="scientific">Gluconacetobacter diazotrophicus (strain ATCC 49037 / DSM 5601 / CCUG 37298 / CIP 103539 / LMG 7603 / PAl5)</name>
    <dbReference type="NCBI Taxonomy" id="272568"/>
    <lineage>
        <taxon>Bacteria</taxon>
        <taxon>Pseudomonadati</taxon>
        <taxon>Pseudomonadota</taxon>
        <taxon>Alphaproteobacteria</taxon>
        <taxon>Acetobacterales</taxon>
        <taxon>Acetobacteraceae</taxon>
        <taxon>Gluconacetobacter</taxon>
    </lineage>
</organism>
<keyword evidence="3" id="KW-1185">Reference proteome</keyword>
<protein>
    <recommendedName>
        <fullName evidence="1">DUF4325 domain-containing protein</fullName>
    </recommendedName>
</protein>
<proteinExistence type="predicted"/>
<feature type="domain" description="DUF4325" evidence="1">
    <location>
        <begin position="27"/>
        <end position="94"/>
    </location>
</feature>
<dbReference type="OrthoDB" id="1551124at2"/>
<dbReference type="Pfam" id="PF14213">
    <property type="entry name" value="DUF4325"/>
    <property type="match status" value="1"/>
</dbReference>
<dbReference type="Proteomes" id="UP000001176">
    <property type="component" value="Chromosome"/>
</dbReference>
<accession>A9H234</accession>
<dbReference type="InterPro" id="IPR025474">
    <property type="entry name" value="DUF4325"/>
</dbReference>
<dbReference type="KEGG" id="gdi:GDI0151"/>
<evidence type="ECO:0000259" key="1">
    <source>
        <dbReference type="Pfam" id="PF14213"/>
    </source>
</evidence>
<reference evidence="2 3" key="1">
    <citation type="journal article" date="2009" name="BMC Genomics">
        <title>Complete genome sequence of the sugarcane nitrogen-fixing endophyte Gluconacetobacter diazotrophicus Pal5.</title>
        <authorList>
            <person name="Bertalan M."/>
            <person name="Albano R."/>
            <person name="Padua V."/>
            <person name="Rouws L."/>
            <person name="Rojas C."/>
            <person name="Hemerly A."/>
            <person name="Teixeira K."/>
            <person name="Schwab S."/>
            <person name="Araujo J."/>
            <person name="Oliveira A."/>
            <person name="Franca L."/>
            <person name="Magalhaes V."/>
            <person name="Alqueres S."/>
            <person name="Cardoso A."/>
            <person name="Almeida W."/>
            <person name="Loureiro M.M."/>
            <person name="Nogueira E."/>
            <person name="Cidade D."/>
            <person name="Oliveira D."/>
            <person name="Simao T."/>
            <person name="Macedo J."/>
            <person name="Valadao A."/>
            <person name="Dreschsel M."/>
            <person name="Freitas F."/>
            <person name="Vidal M."/>
            <person name="Guedes H."/>
            <person name="Rodrigues E."/>
            <person name="Meneses C."/>
            <person name="Brioso P."/>
            <person name="Pozzer L."/>
            <person name="Figueiredo D."/>
            <person name="Montano H."/>
            <person name="Junior J."/>
            <person name="Filho G."/>
            <person name="Flores V."/>
            <person name="Ferreira B."/>
            <person name="Branco A."/>
            <person name="Gonzalez P."/>
            <person name="Guillobel H."/>
            <person name="Lemos M."/>
            <person name="Seibel L."/>
            <person name="Macedo J."/>
            <person name="Alves-Ferreira M."/>
            <person name="Sachetto-Martins G."/>
            <person name="Coelho A."/>
            <person name="Santos E."/>
            <person name="Amaral G."/>
            <person name="Neves A."/>
            <person name="Pacheco A.B."/>
            <person name="Carvalho D."/>
            <person name="Lery L."/>
            <person name="Bisch P."/>
            <person name="Rossle S.C."/>
            <person name="Urmenyi T."/>
            <person name="Kruger W.V."/>
            <person name="Martins O."/>
            <person name="Baldani J.I."/>
            <person name="Ferreira P.C."/>
        </authorList>
    </citation>
    <scope>NUCLEOTIDE SEQUENCE [LARGE SCALE GENOMIC DNA]</scope>
    <source>
        <strain evidence="3">ATCC 49037 / DSM 5601 / CCUG 37298 / CIP 103539 / LMG 7603 / PAl5</strain>
    </source>
</reference>
<name>A9H234_GLUDA</name>
<gene>
    <name evidence="2" type="ordered locus">GDI0151</name>
</gene>
<sequence>MGNEIMIKMANFSAYPSGREDEDGAFNGTRFRETILRPAIEAAKQNGQVVCVSLENVLSFGSSFLEEAFGGLVRKGIADKKFLKSHLIIDPGKPSYERYKDVIFQYINDAKVA</sequence>
<dbReference type="AlphaFoldDB" id="A9H234"/>
<dbReference type="EMBL" id="AM889285">
    <property type="protein sequence ID" value="CAP54094.1"/>
    <property type="molecule type" value="Genomic_DNA"/>
</dbReference>
<dbReference type="RefSeq" id="WP_012222394.1">
    <property type="nucleotide sequence ID" value="NC_010125.1"/>
</dbReference>
<evidence type="ECO:0000313" key="2">
    <source>
        <dbReference type="EMBL" id="CAP54094.1"/>
    </source>
</evidence>